<keyword evidence="9 10" id="KW-0066">ATP synthesis</keyword>
<evidence type="ECO:0000256" key="8">
    <source>
        <dbReference type="ARBA" id="ARBA00023196"/>
    </source>
</evidence>
<keyword evidence="7 10" id="KW-0472">Membrane</keyword>
<dbReference type="AlphaFoldDB" id="A0A1F7UV94"/>
<gene>
    <name evidence="10" type="primary">atpG</name>
    <name evidence="11" type="ORF">A2936_01340</name>
</gene>
<dbReference type="GO" id="GO:0046933">
    <property type="term" value="F:proton-transporting ATP synthase activity, rotational mechanism"/>
    <property type="evidence" value="ECO:0007669"/>
    <property type="project" value="UniProtKB-UniRule"/>
</dbReference>
<evidence type="ECO:0000256" key="5">
    <source>
        <dbReference type="ARBA" id="ARBA00022781"/>
    </source>
</evidence>
<keyword evidence="10" id="KW-1003">Cell membrane</keyword>
<dbReference type="Proteomes" id="UP000176846">
    <property type="component" value="Unassembled WGS sequence"/>
</dbReference>
<accession>A0A1F7UV94</accession>
<dbReference type="CDD" id="cd12151">
    <property type="entry name" value="F1-ATPase_gamma"/>
    <property type="match status" value="1"/>
</dbReference>
<evidence type="ECO:0000256" key="4">
    <source>
        <dbReference type="ARBA" id="ARBA00022448"/>
    </source>
</evidence>
<dbReference type="PANTHER" id="PTHR11693:SF22">
    <property type="entry name" value="ATP SYNTHASE SUBUNIT GAMMA, MITOCHONDRIAL"/>
    <property type="match status" value="1"/>
</dbReference>
<dbReference type="NCBIfam" id="TIGR01146">
    <property type="entry name" value="ATPsyn_F1gamma"/>
    <property type="match status" value="1"/>
</dbReference>
<dbReference type="Pfam" id="PF00231">
    <property type="entry name" value="ATP-synt"/>
    <property type="match status" value="1"/>
</dbReference>
<keyword evidence="5 10" id="KW-0375">Hydrogen ion transport</keyword>
<dbReference type="EMBL" id="MGEK01000023">
    <property type="protein sequence ID" value="OGL82189.1"/>
    <property type="molecule type" value="Genomic_DNA"/>
</dbReference>
<keyword evidence="8 10" id="KW-0139">CF(1)</keyword>
<dbReference type="PRINTS" id="PR00126">
    <property type="entry name" value="ATPASEGAMMA"/>
</dbReference>
<evidence type="ECO:0000313" key="11">
    <source>
        <dbReference type="EMBL" id="OGL82189.1"/>
    </source>
</evidence>
<dbReference type="GO" id="GO:0042777">
    <property type="term" value="P:proton motive force-driven plasma membrane ATP synthesis"/>
    <property type="evidence" value="ECO:0007669"/>
    <property type="project" value="UniProtKB-UniRule"/>
</dbReference>
<comment type="caution">
    <text evidence="11">The sequence shown here is derived from an EMBL/GenBank/DDBJ whole genome shotgun (WGS) entry which is preliminary data.</text>
</comment>
<organism evidence="11 12">
    <name type="scientific">Candidatus Uhrbacteria bacterium RIFCSPLOWO2_01_FULL_47_25</name>
    <dbReference type="NCBI Taxonomy" id="1802402"/>
    <lineage>
        <taxon>Bacteria</taxon>
        <taxon>Candidatus Uhriibacteriota</taxon>
    </lineage>
</organism>
<dbReference type="GO" id="GO:0005886">
    <property type="term" value="C:plasma membrane"/>
    <property type="evidence" value="ECO:0007669"/>
    <property type="project" value="UniProtKB-SubCell"/>
</dbReference>
<comment type="function">
    <text evidence="1 10">Produces ATP from ADP in the presence of a proton gradient across the membrane. The gamma chain is believed to be important in regulating ATPase activity and the flow of protons through the CF(0) complex.</text>
</comment>
<proteinExistence type="inferred from homology"/>
<name>A0A1F7UV94_9BACT</name>
<reference evidence="11 12" key="1">
    <citation type="journal article" date="2016" name="Nat. Commun.">
        <title>Thousands of microbial genomes shed light on interconnected biogeochemical processes in an aquifer system.</title>
        <authorList>
            <person name="Anantharaman K."/>
            <person name="Brown C.T."/>
            <person name="Hug L.A."/>
            <person name="Sharon I."/>
            <person name="Castelle C.J."/>
            <person name="Probst A.J."/>
            <person name="Thomas B.C."/>
            <person name="Singh A."/>
            <person name="Wilkins M.J."/>
            <person name="Karaoz U."/>
            <person name="Brodie E.L."/>
            <person name="Williams K.H."/>
            <person name="Hubbard S.S."/>
            <person name="Banfield J.F."/>
        </authorList>
    </citation>
    <scope>NUCLEOTIDE SEQUENCE [LARGE SCALE GENOMIC DNA]</scope>
</reference>
<dbReference type="GO" id="GO:0005524">
    <property type="term" value="F:ATP binding"/>
    <property type="evidence" value="ECO:0007669"/>
    <property type="project" value="UniProtKB-UniRule"/>
</dbReference>
<evidence type="ECO:0000256" key="2">
    <source>
        <dbReference type="ARBA" id="ARBA00004170"/>
    </source>
</evidence>
<comment type="similarity">
    <text evidence="3 10">Belongs to the ATPase gamma chain family.</text>
</comment>
<keyword evidence="6 10" id="KW-0406">Ion transport</keyword>
<evidence type="ECO:0000256" key="7">
    <source>
        <dbReference type="ARBA" id="ARBA00023136"/>
    </source>
</evidence>
<dbReference type="HAMAP" id="MF_00815">
    <property type="entry name" value="ATP_synth_gamma_bact"/>
    <property type="match status" value="1"/>
</dbReference>
<evidence type="ECO:0000256" key="9">
    <source>
        <dbReference type="ARBA" id="ARBA00023310"/>
    </source>
</evidence>
<evidence type="ECO:0000256" key="6">
    <source>
        <dbReference type="ARBA" id="ARBA00023065"/>
    </source>
</evidence>
<evidence type="ECO:0000256" key="10">
    <source>
        <dbReference type="HAMAP-Rule" id="MF_00815"/>
    </source>
</evidence>
<evidence type="ECO:0000313" key="12">
    <source>
        <dbReference type="Proteomes" id="UP000176846"/>
    </source>
</evidence>
<dbReference type="Gene3D" id="3.40.1380.10">
    <property type="match status" value="1"/>
</dbReference>
<protein>
    <recommendedName>
        <fullName evidence="10">ATP synthase gamma chain</fullName>
    </recommendedName>
    <alternativeName>
        <fullName evidence="10">ATP synthase F1 sector gamma subunit</fullName>
    </alternativeName>
    <alternativeName>
        <fullName evidence="10">F-ATPase gamma subunit</fullName>
    </alternativeName>
</protein>
<sequence>MSGSTREIRRRVRSVKSIRQITRAMELVAAAKMQRAVAAVQSSRRYADLAWGMIHSITVGMDFRNHPLLALRPRHRLLLILLASNRGLAGGFNTRVTEAARQYMSEQKRQTPELEIETISLGKKGRNDLLKHGLKLVAEFERSERAITSAEVAPLANMIFQDYAAGKYDVVAVCYTDFISMLRQEPRVKEILPISARDHQLGHLRNEEVTDNEEAIDQPEGYWQHLFEPDLESVLGATIPRLLDAQLYQALLESVASEHAARMMAMRNASDAAVDLIDDLTLTYNQLRQSSITQELSEISAGRLALGV</sequence>
<comment type="subunit">
    <text evidence="10">F-type ATPases have 2 components, CF(1) - the catalytic core - and CF(0) - the membrane proton channel. CF(1) has five subunits: alpha(3), beta(3), gamma(1), delta(1), epsilon(1). CF(0) has three main subunits: a, b and c.</text>
</comment>
<dbReference type="PANTHER" id="PTHR11693">
    <property type="entry name" value="ATP SYNTHASE GAMMA CHAIN"/>
    <property type="match status" value="1"/>
</dbReference>
<dbReference type="SUPFAM" id="SSF52943">
    <property type="entry name" value="ATP synthase (F1-ATPase), gamma subunit"/>
    <property type="match status" value="1"/>
</dbReference>
<dbReference type="Gene3D" id="1.10.287.80">
    <property type="entry name" value="ATP synthase, gamma subunit, helix hairpin domain"/>
    <property type="match status" value="2"/>
</dbReference>
<dbReference type="InterPro" id="IPR035968">
    <property type="entry name" value="ATP_synth_F1_ATPase_gsu"/>
</dbReference>
<comment type="subcellular location">
    <subcellularLocation>
        <location evidence="10">Cell membrane</location>
        <topology evidence="10">Peripheral membrane protein</topology>
    </subcellularLocation>
    <subcellularLocation>
        <location evidence="2">Membrane</location>
        <topology evidence="2">Peripheral membrane protein</topology>
    </subcellularLocation>
</comment>
<dbReference type="GO" id="GO:0045259">
    <property type="term" value="C:proton-transporting ATP synthase complex"/>
    <property type="evidence" value="ECO:0007669"/>
    <property type="project" value="UniProtKB-KW"/>
</dbReference>
<evidence type="ECO:0000256" key="1">
    <source>
        <dbReference type="ARBA" id="ARBA00003456"/>
    </source>
</evidence>
<keyword evidence="4 10" id="KW-0813">Transport</keyword>
<dbReference type="InterPro" id="IPR000131">
    <property type="entry name" value="ATP_synth_F1_gsu"/>
</dbReference>
<evidence type="ECO:0000256" key="3">
    <source>
        <dbReference type="ARBA" id="ARBA00007681"/>
    </source>
</evidence>